<dbReference type="SUPFAM" id="SSF50621">
    <property type="entry name" value="Alanine racemase C-terminal domain-like"/>
    <property type="match status" value="1"/>
</dbReference>
<evidence type="ECO:0000256" key="1">
    <source>
        <dbReference type="ARBA" id="ARBA00001933"/>
    </source>
</evidence>
<dbReference type="PROSITE" id="PS00878">
    <property type="entry name" value="ODR_DC_2_1"/>
    <property type="match status" value="1"/>
</dbReference>
<evidence type="ECO:0000256" key="3">
    <source>
        <dbReference type="ARBA" id="ARBA00022898"/>
    </source>
</evidence>
<gene>
    <name evidence="5" type="ORF">GCM10011610_28660</name>
</gene>
<feature type="domain" description="Orn/DAP/Arg decarboxylase 2 N-terminal" evidence="4">
    <location>
        <begin position="60"/>
        <end position="240"/>
    </location>
</feature>
<dbReference type="Pfam" id="PF02784">
    <property type="entry name" value="Orn_Arg_deC_N"/>
    <property type="match status" value="1"/>
</dbReference>
<organism evidence="5 6">
    <name type="scientific">Nocardia rhizosphaerihabitans</name>
    <dbReference type="NCBI Taxonomy" id="1691570"/>
    <lineage>
        <taxon>Bacteria</taxon>
        <taxon>Bacillati</taxon>
        <taxon>Actinomycetota</taxon>
        <taxon>Actinomycetes</taxon>
        <taxon>Mycobacteriales</taxon>
        <taxon>Nocardiaceae</taxon>
        <taxon>Nocardia</taxon>
    </lineage>
</organism>
<dbReference type="SUPFAM" id="SSF51419">
    <property type="entry name" value="PLP-binding barrel"/>
    <property type="match status" value="1"/>
</dbReference>
<keyword evidence="2" id="KW-0456">Lyase</keyword>
<dbReference type="InterPro" id="IPR022653">
    <property type="entry name" value="De-COase2_pyr-phos_BS"/>
</dbReference>
<dbReference type="InterPro" id="IPR029066">
    <property type="entry name" value="PLP-binding_barrel"/>
</dbReference>
<dbReference type="InterPro" id="IPR022644">
    <property type="entry name" value="De-COase2_N"/>
</dbReference>
<comment type="cofactor">
    <cofactor evidence="1">
        <name>pyridoxal 5'-phosphate</name>
        <dbReference type="ChEBI" id="CHEBI:597326"/>
    </cofactor>
</comment>
<dbReference type="Gene3D" id="3.20.20.10">
    <property type="entry name" value="Alanine racemase"/>
    <property type="match status" value="1"/>
</dbReference>
<name>A0ABQ2KD23_9NOCA</name>
<dbReference type="Gene3D" id="2.40.37.10">
    <property type="entry name" value="Lyase, Ornithine Decarboxylase, Chain A, domain 1"/>
    <property type="match status" value="1"/>
</dbReference>
<dbReference type="PANTHER" id="PTHR43727:SF2">
    <property type="entry name" value="GROUP IV DECARBOXYLASE"/>
    <property type="match status" value="1"/>
</dbReference>
<sequence length="470" mass="49519">MTPPPAVPAALHPLVAAFLDDRAAVRAALHRFGSPVHLVFPQVFTANLAALRGVLEGAATRYRICYAHKVNRSAAFAGTAAAAGIAVDVASARELLSAQTAGFPADRIEVTGPKGAAMLRTALAAGVTINVDNLWELETLAALSDPKTTVPVLLRISGFPGSSPSRFGIDLGDAGAAFDLLTRHRDRLRLLGFAFHLDTAATVERVQAVAECLDLVERAYGHDLMPTVLDIGGGLRQVFTADAAGYDAYDHALRAGLLGHGRAVHWGSNTFGYHVADGAVHGGPVFHKYANTESAADILADLLGAPLPGHGGRALSRVLADNLLELWLEPGKALVDQAGITLAQVEFVKRAGNGATLVHLDLSRDTVTAADQEVLIDPIVLAEPVVPDAVGVYFAGHLCLERDLITQRQVRLAGVPAPGDPVVFANTAGYHMDLSAARASMHPVPAKVAVLHRDGEFDLCPDADYRPEVR</sequence>
<dbReference type="InterPro" id="IPR000183">
    <property type="entry name" value="Orn/DAP/Arg_de-COase"/>
</dbReference>
<evidence type="ECO:0000259" key="4">
    <source>
        <dbReference type="Pfam" id="PF02784"/>
    </source>
</evidence>
<accession>A0ABQ2KD23</accession>
<dbReference type="InterPro" id="IPR009006">
    <property type="entry name" value="Ala_racemase/Decarboxylase_C"/>
</dbReference>
<dbReference type="Proteomes" id="UP000658127">
    <property type="component" value="Unassembled WGS sequence"/>
</dbReference>
<keyword evidence="2" id="KW-0210">Decarboxylase</keyword>
<comment type="caution">
    <text evidence="5">The sequence shown here is derived from an EMBL/GenBank/DDBJ whole genome shotgun (WGS) entry which is preliminary data.</text>
</comment>
<keyword evidence="6" id="KW-1185">Reference proteome</keyword>
<dbReference type="RefSeq" id="WP_189028133.1">
    <property type="nucleotide sequence ID" value="NZ_BMNE01000003.1"/>
</dbReference>
<dbReference type="EMBL" id="BMNE01000003">
    <property type="protein sequence ID" value="GGN79859.1"/>
    <property type="molecule type" value="Genomic_DNA"/>
</dbReference>
<evidence type="ECO:0000256" key="2">
    <source>
        <dbReference type="ARBA" id="ARBA00022793"/>
    </source>
</evidence>
<reference evidence="6" key="1">
    <citation type="journal article" date="2019" name="Int. J. Syst. Evol. Microbiol.">
        <title>The Global Catalogue of Microorganisms (GCM) 10K type strain sequencing project: providing services to taxonomists for standard genome sequencing and annotation.</title>
        <authorList>
            <consortium name="The Broad Institute Genomics Platform"/>
            <consortium name="The Broad Institute Genome Sequencing Center for Infectious Disease"/>
            <person name="Wu L."/>
            <person name="Ma J."/>
        </authorList>
    </citation>
    <scope>NUCLEOTIDE SEQUENCE [LARGE SCALE GENOMIC DNA]</scope>
    <source>
        <strain evidence="6">CGMCC 4.7329</strain>
    </source>
</reference>
<evidence type="ECO:0000313" key="6">
    <source>
        <dbReference type="Proteomes" id="UP000658127"/>
    </source>
</evidence>
<dbReference type="PRINTS" id="PR01179">
    <property type="entry name" value="ODADCRBXLASE"/>
</dbReference>
<evidence type="ECO:0000313" key="5">
    <source>
        <dbReference type="EMBL" id="GGN79859.1"/>
    </source>
</evidence>
<protein>
    <recommendedName>
        <fullName evidence="4">Orn/DAP/Arg decarboxylase 2 N-terminal domain-containing protein</fullName>
    </recommendedName>
</protein>
<proteinExistence type="predicted"/>
<keyword evidence="3" id="KW-0663">Pyridoxal phosphate</keyword>
<dbReference type="PANTHER" id="PTHR43727">
    <property type="entry name" value="DIAMINOPIMELATE DECARBOXYLASE"/>
    <property type="match status" value="1"/>
</dbReference>